<dbReference type="PROSITE" id="PS50102">
    <property type="entry name" value="RRM"/>
    <property type="match status" value="1"/>
</dbReference>
<reference evidence="3" key="2">
    <citation type="submission" date="2022-01" db="EMBL/GenBank/DDBJ databases">
        <authorList>
            <person name="Yamashiro T."/>
            <person name="Shiraishi A."/>
            <person name="Satake H."/>
            <person name="Nakayama K."/>
        </authorList>
    </citation>
    <scope>NUCLEOTIDE SEQUENCE</scope>
</reference>
<comment type="caution">
    <text evidence="3">The sequence shown here is derived from an EMBL/GenBank/DDBJ whole genome shotgun (WGS) entry which is preliminary data.</text>
</comment>
<keyword evidence="3" id="KW-0548">Nucleotidyltransferase</keyword>
<keyword evidence="1" id="KW-0694">RNA-binding</keyword>
<evidence type="ECO:0000259" key="2">
    <source>
        <dbReference type="PROSITE" id="PS50102"/>
    </source>
</evidence>
<reference evidence="3" key="1">
    <citation type="journal article" date="2022" name="Int. J. Mol. Sci.">
        <title>Draft Genome of Tanacetum Coccineum: Genomic Comparison of Closely Related Tanacetum-Family Plants.</title>
        <authorList>
            <person name="Yamashiro T."/>
            <person name="Shiraishi A."/>
            <person name="Nakayama K."/>
            <person name="Satake H."/>
        </authorList>
    </citation>
    <scope>NUCLEOTIDE SEQUENCE</scope>
</reference>
<keyword evidence="3" id="KW-0808">Transferase</keyword>
<dbReference type="Proteomes" id="UP001151760">
    <property type="component" value="Unassembled WGS sequence"/>
</dbReference>
<dbReference type="InterPro" id="IPR000504">
    <property type="entry name" value="RRM_dom"/>
</dbReference>
<dbReference type="Pfam" id="PF00076">
    <property type="entry name" value="RRM_1"/>
    <property type="match status" value="1"/>
</dbReference>
<dbReference type="Gene3D" id="3.30.70.330">
    <property type="match status" value="1"/>
</dbReference>
<accession>A0ABQ5EHA7</accession>
<proteinExistence type="predicted"/>
<feature type="domain" description="RRM" evidence="2">
    <location>
        <begin position="52"/>
        <end position="129"/>
    </location>
</feature>
<protein>
    <submittedName>
        <fullName evidence="3">RNA-directed DNA polymerase, eukaryota, reverse transcriptase zinc-binding domain protein</fullName>
    </submittedName>
</protein>
<dbReference type="InterPro" id="IPR035979">
    <property type="entry name" value="RBD_domain_sf"/>
</dbReference>
<dbReference type="SMART" id="SM00360">
    <property type="entry name" value="RRM"/>
    <property type="match status" value="1"/>
</dbReference>
<evidence type="ECO:0000256" key="1">
    <source>
        <dbReference type="PROSITE-ProRule" id="PRU00176"/>
    </source>
</evidence>
<evidence type="ECO:0000313" key="4">
    <source>
        <dbReference type="Proteomes" id="UP001151760"/>
    </source>
</evidence>
<evidence type="ECO:0000313" key="3">
    <source>
        <dbReference type="EMBL" id="GJT50249.1"/>
    </source>
</evidence>
<sequence>HVKARRLQDLVKWSQCFLVLIWLHILLTLTDGLGFLVKTINNTLKDVEKIATSFYVSNFLNSLDAKNLWKEFQPFGLIVDAFIANKRSKQGKGFGFIRLLGVRNEVEFAKSLSSFWIGSYHVYVLIARFQCNHKKDSSPKNFNVSDNSQFPRSMWFGLNQALIVLLRFTKKSYASVTYGDISTRETRHNDMKNVKSVQLEECELIKVEDASIVVMVKVKEIDTISNMYHVCRNKGFDDIKIHHIGGLWVWIQFISEKSCAAFKSNESLKKLWITSQEVSRSFVVYERMIWIEICGLPLCAWGSSAFKKVANLFGKFKFFDTKAKDCMSMGRVCIATKIQSLIHEKVEINILESNDSDDEDISSNRNVDPIEALDNFIQH</sequence>
<keyword evidence="4" id="KW-1185">Reference proteome</keyword>
<keyword evidence="3" id="KW-0695">RNA-directed DNA polymerase</keyword>
<gene>
    <name evidence="3" type="ORF">Tco_0976406</name>
</gene>
<dbReference type="InterPro" id="IPR012677">
    <property type="entry name" value="Nucleotide-bd_a/b_plait_sf"/>
</dbReference>
<dbReference type="EMBL" id="BQNB010016305">
    <property type="protein sequence ID" value="GJT50249.1"/>
    <property type="molecule type" value="Genomic_DNA"/>
</dbReference>
<name>A0ABQ5EHA7_9ASTR</name>
<dbReference type="CDD" id="cd00590">
    <property type="entry name" value="RRM_SF"/>
    <property type="match status" value="1"/>
</dbReference>
<dbReference type="SUPFAM" id="SSF54928">
    <property type="entry name" value="RNA-binding domain, RBD"/>
    <property type="match status" value="1"/>
</dbReference>
<feature type="non-terminal residue" evidence="3">
    <location>
        <position position="1"/>
    </location>
</feature>
<organism evidence="3 4">
    <name type="scientific">Tanacetum coccineum</name>
    <dbReference type="NCBI Taxonomy" id="301880"/>
    <lineage>
        <taxon>Eukaryota</taxon>
        <taxon>Viridiplantae</taxon>
        <taxon>Streptophyta</taxon>
        <taxon>Embryophyta</taxon>
        <taxon>Tracheophyta</taxon>
        <taxon>Spermatophyta</taxon>
        <taxon>Magnoliopsida</taxon>
        <taxon>eudicotyledons</taxon>
        <taxon>Gunneridae</taxon>
        <taxon>Pentapetalae</taxon>
        <taxon>asterids</taxon>
        <taxon>campanulids</taxon>
        <taxon>Asterales</taxon>
        <taxon>Asteraceae</taxon>
        <taxon>Asteroideae</taxon>
        <taxon>Anthemideae</taxon>
        <taxon>Anthemidinae</taxon>
        <taxon>Tanacetum</taxon>
    </lineage>
</organism>
<dbReference type="GO" id="GO:0003964">
    <property type="term" value="F:RNA-directed DNA polymerase activity"/>
    <property type="evidence" value="ECO:0007669"/>
    <property type="project" value="UniProtKB-KW"/>
</dbReference>